<evidence type="ECO:0000259" key="2">
    <source>
        <dbReference type="PROSITE" id="PS50053"/>
    </source>
</evidence>
<dbReference type="STRING" id="65357.A0A024G2K9"/>
<dbReference type="GO" id="GO:0016579">
    <property type="term" value="P:protein deubiquitination"/>
    <property type="evidence" value="ECO:0007669"/>
    <property type="project" value="InterPro"/>
</dbReference>
<feature type="compositionally biased region" description="Polar residues" evidence="1">
    <location>
        <begin position="16"/>
        <end position="28"/>
    </location>
</feature>
<evidence type="ECO:0000313" key="5">
    <source>
        <dbReference type="Proteomes" id="UP000053237"/>
    </source>
</evidence>
<dbReference type="PROSITE" id="PS00973">
    <property type="entry name" value="USP_2"/>
    <property type="match status" value="1"/>
</dbReference>
<dbReference type="InterPro" id="IPR050164">
    <property type="entry name" value="Peptidase_C19"/>
</dbReference>
<dbReference type="Gene3D" id="3.10.20.90">
    <property type="entry name" value="Phosphatidylinositol 3-kinase Catalytic Subunit, Chain A, domain 1"/>
    <property type="match status" value="1"/>
</dbReference>
<accession>A0A024G2K9</accession>
<dbReference type="InterPro" id="IPR029071">
    <property type="entry name" value="Ubiquitin-like_domsf"/>
</dbReference>
<dbReference type="PANTHER" id="PTHR24006:SF702">
    <property type="entry name" value="UBIQUITIN CARBOXYL-TERMINAL HYDROLASE 47"/>
    <property type="match status" value="1"/>
</dbReference>
<dbReference type="InterPro" id="IPR001394">
    <property type="entry name" value="Peptidase_C19_UCH"/>
</dbReference>
<dbReference type="OrthoDB" id="289038at2759"/>
<dbReference type="GO" id="GO:0005829">
    <property type="term" value="C:cytosol"/>
    <property type="evidence" value="ECO:0007669"/>
    <property type="project" value="TreeGrafter"/>
</dbReference>
<dbReference type="SUPFAM" id="SSF54001">
    <property type="entry name" value="Cysteine proteinases"/>
    <property type="match status" value="1"/>
</dbReference>
<dbReference type="Pfam" id="PF00240">
    <property type="entry name" value="ubiquitin"/>
    <property type="match status" value="1"/>
</dbReference>
<dbReference type="SUPFAM" id="SSF54236">
    <property type="entry name" value="Ubiquitin-like"/>
    <property type="match status" value="1"/>
</dbReference>
<sequence>MVSPEVYGAANGDSAIPSQSDQSVQYNESPRHKFKKTISELQSVHSHNSGEPTDLEDKVSVLNTSMHSTNPATGSNKRNMTGLSNQGATCYMNSLLQTLYMTPEFRQGLYQWEYPKISPHVAENSVAHPNIELSQDSDDEVEDEKENIPLQLQKLFAKLQTTSKTCVDTKSLTRSFGWTGNDVFQQHDVQELCRVFLDALEHSFKGTCKEDFVNELYRGTLKDYVKCCTCGYESSRMDHFLDLSLVIRPFGMEDNAFTVRKIESLEKALEFFLKPEVLDKENQWKCDKCETKRDAIKGLKFHRLPYLLSLQLKRFDFDYNTMDRIKLHDRITFPKYLDMNSFLSNEEIKGDGASGDAELQSTHSRKKGQLARRISLERHELEVMQRRKVNGCSGTQDHDIEQKHREQDRSNLWPVQDEIDCEKTAQISSEDRVVDTWDPDFDVNGLFEEGPNVYELYSVLMHSGSALGGHYYAYIKNFENGKWYNFNDAHVSEITEHDVSVAFGGQSTNGNKYGYRSNYTTCAYMLMYRLLSSARNVNSVSKEEIPVYLKARIEQEESRFRLRERQQLERAKQIMLQVFVRGSYGQKVDKQILIYKDTTISEAVKVVFDTFKNDAASLTQQGITLPESLELVRLRRYNDYNGIALHTYDDRLFKTCQEIGISEGHQLLLESKEAKEEWEKFDEEKLQVFVKRYLPATAQCNDSSIKSRWIQIPQDSTVGELYETIRNKFNFTAAESNFRMLKRSYAAYSQNPITMLNPDNSPQTLALKLEDDLYIASGTDVIVEECQDPEAPSEAAKFYEKEANMINVNIRYSTLPTLAIRIDRRETVRALKNEIEKRICIPADQFKLLRGANTAGIELKAIDSTLYKLSIGNNNTIHVVEGIPLGVGEYNCRLMLYNRTAEAPSILAAPESSILPSELILRLTDQDSTLSFVQNIVIGEHMRVEDVRQQVWNIFVEKGCVQDCMTTQHIRLRDSRQGHLTGILVDGCILGKLMSFSLYEGRSIIAEILESPESKSLPHQVVTIALLDRSSWRFLHAKKKELIHQYNPENEESYKSNDLIDFLVRQSSSAFSIAPKFVQFARIPQFRQSINMLEAYTLEFSCASELAAQISTNSDPEFFLVIDSRVEATVWSEDDRRAIQASLKTVHSNNSSLPLLLNGPIDTISNESYRIKTKEVALVIRTAKAKSHAAISSSGSDSSNA</sequence>
<evidence type="ECO:0000256" key="1">
    <source>
        <dbReference type="SAM" id="MobiDB-lite"/>
    </source>
</evidence>
<evidence type="ECO:0008006" key="6">
    <source>
        <dbReference type="Google" id="ProtNLM"/>
    </source>
</evidence>
<dbReference type="InterPro" id="IPR038765">
    <property type="entry name" value="Papain-like_cys_pep_sf"/>
</dbReference>
<dbReference type="CDD" id="cd17039">
    <property type="entry name" value="Ubl_ubiquitin_like"/>
    <property type="match status" value="1"/>
</dbReference>
<dbReference type="InParanoid" id="A0A024G2K9"/>
<feature type="domain" description="USP" evidence="3">
    <location>
        <begin position="81"/>
        <end position="531"/>
    </location>
</feature>
<dbReference type="InterPro" id="IPR028889">
    <property type="entry name" value="USP"/>
</dbReference>
<reference evidence="4 5" key="1">
    <citation type="submission" date="2012-05" db="EMBL/GenBank/DDBJ databases">
        <title>Recombination and specialization in a pathogen metapopulation.</title>
        <authorList>
            <person name="Gardiner A."/>
            <person name="Kemen E."/>
            <person name="Schultz-Larsen T."/>
            <person name="MacLean D."/>
            <person name="Van Oosterhout C."/>
            <person name="Jones J.D.G."/>
        </authorList>
    </citation>
    <scope>NUCLEOTIDE SEQUENCE [LARGE SCALE GENOMIC DNA]</scope>
    <source>
        <strain evidence="4 5">Ac Nc2</strain>
    </source>
</reference>
<dbReference type="Pfam" id="PF00443">
    <property type="entry name" value="UCH"/>
    <property type="match status" value="1"/>
</dbReference>
<dbReference type="GO" id="GO:0005634">
    <property type="term" value="C:nucleus"/>
    <property type="evidence" value="ECO:0007669"/>
    <property type="project" value="TreeGrafter"/>
</dbReference>
<dbReference type="PROSITE" id="PS00972">
    <property type="entry name" value="USP_1"/>
    <property type="match status" value="1"/>
</dbReference>
<dbReference type="Gene3D" id="3.90.70.10">
    <property type="entry name" value="Cysteine proteinases"/>
    <property type="match status" value="1"/>
</dbReference>
<dbReference type="Proteomes" id="UP000053237">
    <property type="component" value="Unassembled WGS sequence"/>
</dbReference>
<feature type="region of interest" description="Disordered" evidence="1">
    <location>
        <begin position="1"/>
        <end position="29"/>
    </location>
</feature>
<comment type="caution">
    <text evidence="4">The sequence shown here is derived from an EMBL/GenBank/DDBJ whole genome shotgun (WGS) entry which is preliminary data.</text>
</comment>
<evidence type="ECO:0000313" key="4">
    <source>
        <dbReference type="EMBL" id="CCI40548.1"/>
    </source>
</evidence>
<proteinExistence type="predicted"/>
<organism evidence="4 5">
    <name type="scientific">Albugo candida</name>
    <dbReference type="NCBI Taxonomy" id="65357"/>
    <lineage>
        <taxon>Eukaryota</taxon>
        <taxon>Sar</taxon>
        <taxon>Stramenopiles</taxon>
        <taxon>Oomycota</taxon>
        <taxon>Peronosporomycetes</taxon>
        <taxon>Albuginales</taxon>
        <taxon>Albuginaceae</taxon>
        <taxon>Albugo</taxon>
    </lineage>
</organism>
<dbReference type="PROSITE" id="PS50053">
    <property type="entry name" value="UBIQUITIN_2"/>
    <property type="match status" value="1"/>
</dbReference>
<feature type="domain" description="Ubiquitin-like" evidence="2">
    <location>
        <begin position="806"/>
        <end position="880"/>
    </location>
</feature>
<dbReference type="InterPro" id="IPR000626">
    <property type="entry name" value="Ubiquitin-like_dom"/>
</dbReference>
<dbReference type="GO" id="GO:0004843">
    <property type="term" value="F:cysteine-type deubiquitinase activity"/>
    <property type="evidence" value="ECO:0007669"/>
    <property type="project" value="InterPro"/>
</dbReference>
<dbReference type="AlphaFoldDB" id="A0A024G2K9"/>
<name>A0A024G2K9_9STRA</name>
<dbReference type="InterPro" id="IPR018200">
    <property type="entry name" value="USP_CS"/>
</dbReference>
<dbReference type="PROSITE" id="PS50235">
    <property type="entry name" value="USP_3"/>
    <property type="match status" value="1"/>
</dbReference>
<dbReference type="PANTHER" id="PTHR24006">
    <property type="entry name" value="UBIQUITIN CARBOXYL-TERMINAL HYDROLASE"/>
    <property type="match status" value="1"/>
</dbReference>
<evidence type="ECO:0000259" key="3">
    <source>
        <dbReference type="PROSITE" id="PS50235"/>
    </source>
</evidence>
<gene>
    <name evidence="4" type="ORF">BN9_013320</name>
</gene>
<keyword evidence="5" id="KW-1185">Reference proteome</keyword>
<dbReference type="FunFam" id="3.90.70.10:FF:000145">
    <property type="entry name" value="Clan CA, family C19, ubiquitin hydrolase-like cysteine peptidase"/>
    <property type="match status" value="1"/>
</dbReference>
<protein>
    <recommendedName>
        <fullName evidence="6">USP domain-containing protein</fullName>
    </recommendedName>
</protein>
<dbReference type="EMBL" id="CAIX01000009">
    <property type="protein sequence ID" value="CCI40548.1"/>
    <property type="molecule type" value="Genomic_DNA"/>
</dbReference>